<dbReference type="RefSeq" id="WP_185674840.1">
    <property type="nucleotide sequence ID" value="NZ_JACHVB010000016.1"/>
</dbReference>
<keyword evidence="1" id="KW-1133">Transmembrane helix</keyword>
<organism evidence="2 3">
    <name type="scientific">Ruficoccus amylovorans</name>
    <dbReference type="NCBI Taxonomy" id="1804625"/>
    <lineage>
        <taxon>Bacteria</taxon>
        <taxon>Pseudomonadati</taxon>
        <taxon>Verrucomicrobiota</taxon>
        <taxon>Opitutia</taxon>
        <taxon>Puniceicoccales</taxon>
        <taxon>Cerasicoccaceae</taxon>
        <taxon>Ruficoccus</taxon>
    </lineage>
</organism>
<gene>
    <name evidence="2" type="ORF">H5P28_06160</name>
</gene>
<feature type="transmembrane region" description="Helical" evidence="1">
    <location>
        <begin position="21"/>
        <end position="49"/>
    </location>
</feature>
<keyword evidence="3" id="KW-1185">Reference proteome</keyword>
<evidence type="ECO:0000313" key="2">
    <source>
        <dbReference type="EMBL" id="MBC2593840.1"/>
    </source>
</evidence>
<keyword evidence="1" id="KW-0472">Membrane</keyword>
<name>A0A842HC56_9BACT</name>
<protein>
    <submittedName>
        <fullName evidence="2">Uncharacterized protein</fullName>
    </submittedName>
</protein>
<evidence type="ECO:0000256" key="1">
    <source>
        <dbReference type="SAM" id="Phobius"/>
    </source>
</evidence>
<dbReference type="AlphaFoldDB" id="A0A842HC56"/>
<keyword evidence="1" id="KW-0812">Transmembrane</keyword>
<comment type="caution">
    <text evidence="2">The sequence shown here is derived from an EMBL/GenBank/DDBJ whole genome shotgun (WGS) entry which is preliminary data.</text>
</comment>
<dbReference type="Proteomes" id="UP000546464">
    <property type="component" value="Unassembled WGS sequence"/>
</dbReference>
<evidence type="ECO:0000313" key="3">
    <source>
        <dbReference type="Proteomes" id="UP000546464"/>
    </source>
</evidence>
<proteinExistence type="predicted"/>
<reference evidence="2 3" key="1">
    <citation type="submission" date="2020-07" db="EMBL/GenBank/DDBJ databases">
        <authorList>
            <person name="Feng X."/>
        </authorList>
    </citation>
    <scope>NUCLEOTIDE SEQUENCE [LARGE SCALE GENOMIC DNA]</scope>
    <source>
        <strain evidence="2 3">JCM31066</strain>
    </source>
</reference>
<dbReference type="EMBL" id="JACHVB010000016">
    <property type="protein sequence ID" value="MBC2593840.1"/>
    <property type="molecule type" value="Genomic_DNA"/>
</dbReference>
<sequence>MSTARTPTASARLSEVTLRPALSRGFALVLSLLLMGFILMLILSLSYLVQIETHNVSIEQHRHQAHQNALFAALMALGELQNSAGPDQRVTARAEILDDSPDAVAITGVTEPFWTGVWTTDSASTGGDAHSNPAPIKTGISDNPGGAMAWLVSTPEADPTGNARNPTDVPLLLVDADNTADPRNIYLPSQPVVVDSTTTGRYAWWVADEGVKASIAMDNPWVRSSLARDEDIARLVATRMAPELIVEPNPRYDLSLLSGLGDIQSDDAYTKVLGRVGSLEQLELIFNMAGSDGAQSEDLLKNHSHDLTALSLGVLADVRDGGLKRNLSAAFSNDTDFSTLKSEHGDLIFGHRDQAAHFDPQDADVTRAAGNSLSERRDPGGPPWEQLRSFYRMRSSSITVQPQTNTQMGVGPVISMVQMHMHVMLLEAPGSTATAPQYIVRYMVFPAVMLWNPYNVTLPLTDYSLFVTTNSNLLKYNWTPEITWTDTNGDSHTWAPGTVFEGANQADNDNGAFRFNITAALPPGEARLFVPADVEQQNWASGTGNALVDATGAGFVSGGYFYSDLPQHFTPNAAGLVLDTAQDVEMRLARQLAGGTSTWLVGIMNVELGLGVGSGGLSDLVRDGPLQSMSGFSHSLLTNPGVSPSTFPALKVWPGAIPAYADAAETPWDQLALSALGGDSYFPIIGFTQHFRWIENLHAVTYSGNGQPVVSTLASYNPRAVRNGRTPIENRQVNDTVYNSLYLNWSGNRSDNMASWQYTEPGSSGYDWGAFYTSLMHIRPVVGFSDDTNQSLISQNTLFELPSGPEYFQSIGSLMHASLSPPMPRTDSVGHYFDAAAADNSDWNVNSSYPAFAIGNSLAPLGVPLEERSRNTYLTSSNQSVDPESVLYDWSYLLNDYLWDHYFFAEYDSASGTMLNPRLIPMRGASESDITSYDKASEVLMVTGAFNVNSTSVDAWRALLGGTVGASVNGTAYGDRAPYPSLLSPLESNADSADRESAQTYAGYRTLSNAEIDNLAEAIVRQVKKRGPFISMAHFVNRVIDDPDFLSSRENANLMLAGDNRERAVGALQAALEDSIVNDSYESVNNVIDYNDLDNFEQFNRYTGMGSLSYGQPGYVTAAGLLSRLGGALSVRSDTFKIRAYGESVDPLTSETIAKAWCELVVQRLPEEHSPNSNDRRFEIVAFRWLNENEI</sequence>
<accession>A0A842HC56</accession>